<dbReference type="InterPro" id="IPR001249">
    <property type="entry name" value="AcCoA_biotinCC"/>
</dbReference>
<feature type="region of interest" description="Disordered" evidence="9">
    <location>
        <begin position="47"/>
        <end position="75"/>
    </location>
</feature>
<dbReference type="Pfam" id="PF00364">
    <property type="entry name" value="Biotin_lipoyl"/>
    <property type="match status" value="1"/>
</dbReference>
<evidence type="ECO:0000256" key="8">
    <source>
        <dbReference type="RuleBase" id="RU364072"/>
    </source>
</evidence>
<evidence type="ECO:0000256" key="6">
    <source>
        <dbReference type="ARBA" id="ARBA00023160"/>
    </source>
</evidence>
<protein>
    <recommendedName>
        <fullName evidence="2 8">Biotin carboxyl carrier protein of acetyl-CoA carboxylase</fullName>
    </recommendedName>
</protein>
<dbReference type="PROSITE" id="PS50968">
    <property type="entry name" value="BIOTINYL_LIPOYL"/>
    <property type="match status" value="1"/>
</dbReference>
<dbReference type="Gene3D" id="2.40.50.100">
    <property type="match status" value="1"/>
</dbReference>
<dbReference type="GO" id="GO:0009317">
    <property type="term" value="C:acetyl-CoA carboxylase complex"/>
    <property type="evidence" value="ECO:0007669"/>
    <property type="project" value="InterPro"/>
</dbReference>
<evidence type="ECO:0000313" key="11">
    <source>
        <dbReference type="EMBL" id="VYT98592.1"/>
    </source>
</evidence>
<keyword evidence="4 8" id="KW-0276">Fatty acid metabolism</keyword>
<evidence type="ECO:0000256" key="7">
    <source>
        <dbReference type="ARBA" id="ARBA00023267"/>
    </source>
</evidence>
<dbReference type="GO" id="GO:0003989">
    <property type="term" value="F:acetyl-CoA carboxylase activity"/>
    <property type="evidence" value="ECO:0007669"/>
    <property type="project" value="InterPro"/>
</dbReference>
<reference evidence="11" key="1">
    <citation type="submission" date="2019-11" db="EMBL/GenBank/DDBJ databases">
        <authorList>
            <person name="Feng L."/>
        </authorList>
    </citation>
    <scope>NUCLEOTIDE SEQUENCE</scope>
    <source>
        <strain evidence="11">IbartlettiiLFYP30</strain>
    </source>
</reference>
<dbReference type="PROSITE" id="PS00188">
    <property type="entry name" value="BIOTIN"/>
    <property type="match status" value="1"/>
</dbReference>
<organism evidence="11">
    <name type="scientific">Intestinibacter bartlettii</name>
    <dbReference type="NCBI Taxonomy" id="261299"/>
    <lineage>
        <taxon>Bacteria</taxon>
        <taxon>Bacillati</taxon>
        <taxon>Bacillota</taxon>
        <taxon>Clostridia</taxon>
        <taxon>Peptostreptococcales</taxon>
        <taxon>Peptostreptococcaceae</taxon>
        <taxon>Intestinibacter</taxon>
    </lineage>
</organism>
<dbReference type="InterPro" id="IPR050709">
    <property type="entry name" value="Biotin_Carboxyl_Carrier/Decarb"/>
</dbReference>
<keyword evidence="7 8" id="KW-0092">Biotin</keyword>
<dbReference type="PANTHER" id="PTHR45266">
    <property type="entry name" value="OXALOACETATE DECARBOXYLASE ALPHA CHAIN"/>
    <property type="match status" value="1"/>
</dbReference>
<feature type="domain" description="Lipoyl-binding" evidence="10">
    <location>
        <begin position="89"/>
        <end position="165"/>
    </location>
</feature>
<dbReference type="PRINTS" id="PR01071">
    <property type="entry name" value="ACOABIOTINCC"/>
</dbReference>
<evidence type="ECO:0000256" key="9">
    <source>
        <dbReference type="SAM" id="MobiDB-lite"/>
    </source>
</evidence>
<evidence type="ECO:0000256" key="2">
    <source>
        <dbReference type="ARBA" id="ARBA00017562"/>
    </source>
</evidence>
<name>A0A6N3BE52_9FIRM</name>
<keyword evidence="5 8" id="KW-0443">Lipid metabolism</keyword>
<comment type="function">
    <text evidence="8">This protein is a component of the acetyl coenzyme A carboxylase complex; first, biotin carboxylase catalyzes the carboxylation of the carrier protein and then the transcarboxylase transfers the carboxyl group to form malonyl-CoA.</text>
</comment>
<gene>
    <name evidence="11" type="primary">accB_1</name>
    <name evidence="11" type="ORF">IBLFYP30_01456</name>
</gene>
<dbReference type="RefSeq" id="WP_024037143.1">
    <property type="nucleotide sequence ID" value="NZ_CACRUE010000024.1"/>
</dbReference>
<proteinExistence type="predicted"/>
<evidence type="ECO:0000256" key="4">
    <source>
        <dbReference type="ARBA" id="ARBA00022832"/>
    </source>
</evidence>
<dbReference type="CDD" id="cd06850">
    <property type="entry name" value="biotinyl_domain"/>
    <property type="match status" value="1"/>
</dbReference>
<dbReference type="UniPathway" id="UPA00094"/>
<dbReference type="InterPro" id="IPR000089">
    <property type="entry name" value="Biotin_lipoyl"/>
</dbReference>
<dbReference type="GO" id="GO:0006633">
    <property type="term" value="P:fatty acid biosynthetic process"/>
    <property type="evidence" value="ECO:0007669"/>
    <property type="project" value="UniProtKB-UniPathway"/>
</dbReference>
<evidence type="ECO:0000256" key="1">
    <source>
        <dbReference type="ARBA" id="ARBA00005194"/>
    </source>
</evidence>
<dbReference type="InterPro" id="IPR001882">
    <property type="entry name" value="Biotin_BS"/>
</dbReference>
<dbReference type="AlphaFoldDB" id="A0A6N3BE52"/>
<evidence type="ECO:0000256" key="3">
    <source>
        <dbReference type="ARBA" id="ARBA00022516"/>
    </source>
</evidence>
<dbReference type="EMBL" id="CACRUE010000024">
    <property type="protein sequence ID" value="VYT98592.1"/>
    <property type="molecule type" value="Genomic_DNA"/>
</dbReference>
<dbReference type="PANTHER" id="PTHR45266:SF3">
    <property type="entry name" value="OXALOACETATE DECARBOXYLASE ALPHA CHAIN"/>
    <property type="match status" value="1"/>
</dbReference>
<keyword evidence="6 8" id="KW-0275">Fatty acid biosynthesis</keyword>
<keyword evidence="3 8" id="KW-0444">Lipid biosynthesis</keyword>
<accession>A0A6N3BE52</accession>
<evidence type="ECO:0000259" key="10">
    <source>
        <dbReference type="PROSITE" id="PS50968"/>
    </source>
</evidence>
<evidence type="ECO:0000256" key="5">
    <source>
        <dbReference type="ARBA" id="ARBA00023098"/>
    </source>
</evidence>
<dbReference type="InterPro" id="IPR011053">
    <property type="entry name" value="Single_hybrid_motif"/>
</dbReference>
<sequence length="167" mass="19383">MDFKQIEKLIIMIDNSKLAYFELENKDGYIKIDKSLSRNHILTQSKDSDTKHLIKNNRTNESIENKSEEMPQNNQKIDYNKTIGKDENFEFIKSPIVGTFYSKSSPYVEPFVSKGDVVHRGDIICIIEAMKLMNEITVEFDCEIIDIEVDDGSMVEYGKTLFKVKRI</sequence>
<comment type="pathway">
    <text evidence="1 8">Lipid metabolism; fatty acid biosynthesis.</text>
</comment>
<dbReference type="NCBIfam" id="TIGR00531">
    <property type="entry name" value="BCCP"/>
    <property type="match status" value="1"/>
</dbReference>
<dbReference type="SUPFAM" id="SSF51230">
    <property type="entry name" value="Single hybrid motif"/>
    <property type="match status" value="1"/>
</dbReference>